<keyword evidence="3" id="KW-1185">Reference proteome</keyword>
<evidence type="ECO:0000256" key="1">
    <source>
        <dbReference type="SAM" id="Phobius"/>
    </source>
</evidence>
<organism evidence="2 3">
    <name type="scientific">Arcanobacterium phocae</name>
    <dbReference type="NCBI Taxonomy" id="131112"/>
    <lineage>
        <taxon>Bacteria</taxon>
        <taxon>Bacillati</taxon>
        <taxon>Actinomycetota</taxon>
        <taxon>Actinomycetes</taxon>
        <taxon>Actinomycetales</taxon>
        <taxon>Actinomycetaceae</taxon>
        <taxon>Arcanobacterium</taxon>
    </lineage>
</organism>
<dbReference type="OrthoDB" id="3268127at2"/>
<dbReference type="GeneID" id="65344852"/>
<dbReference type="Proteomes" id="UP000214355">
    <property type="component" value="Chromosome I"/>
</dbReference>
<keyword evidence="1" id="KW-0472">Membrane</keyword>
<keyword evidence="1" id="KW-0812">Transmembrane</keyword>
<protein>
    <recommendedName>
        <fullName evidence="4">SPW repeat-containing protein</fullName>
    </recommendedName>
</protein>
<dbReference type="AlphaFoldDB" id="A0A1H2LH90"/>
<evidence type="ECO:0000313" key="3">
    <source>
        <dbReference type="Proteomes" id="UP000214355"/>
    </source>
</evidence>
<dbReference type="RefSeq" id="WP_091280847.1">
    <property type="nucleotide sequence ID" value="NZ_JABAOS010000001.1"/>
</dbReference>
<proteinExistence type="predicted"/>
<dbReference type="STRING" id="131112.SAMN04489737_1119"/>
<accession>A0A1H2LH90</accession>
<dbReference type="EMBL" id="LT629804">
    <property type="protein sequence ID" value="SDU80174.1"/>
    <property type="molecule type" value="Genomic_DNA"/>
</dbReference>
<feature type="transmembrane region" description="Helical" evidence="1">
    <location>
        <begin position="7"/>
        <end position="28"/>
    </location>
</feature>
<reference evidence="3" key="1">
    <citation type="submission" date="2016-10" db="EMBL/GenBank/DDBJ databases">
        <authorList>
            <person name="Varghese N."/>
            <person name="Submissions S."/>
        </authorList>
    </citation>
    <scope>NUCLEOTIDE SEQUENCE [LARGE SCALE GENOMIC DNA]</scope>
    <source>
        <strain evidence="3">DSM 10002</strain>
    </source>
</reference>
<keyword evidence="1" id="KW-1133">Transmembrane helix</keyword>
<name>A0A1H2LH90_9ACTO</name>
<gene>
    <name evidence="2" type="ORF">SAMN04489737_1119</name>
</gene>
<feature type="transmembrane region" description="Helical" evidence="1">
    <location>
        <begin position="34"/>
        <end position="54"/>
    </location>
</feature>
<evidence type="ECO:0000313" key="2">
    <source>
        <dbReference type="EMBL" id="SDU80174.1"/>
    </source>
</evidence>
<sequence length="104" mass="11094">MRAFERPMMIVSLVFIGVMVVLGWYTIIAAHGNTTGLLIGALASIMVGVGAWGWRRDSMNLCATAALGAGLLFPTPFGLIPMIFGFILFTLIVSLDLLATFSGE</sequence>
<evidence type="ECO:0008006" key="4">
    <source>
        <dbReference type="Google" id="ProtNLM"/>
    </source>
</evidence>